<reference evidence="10" key="1">
    <citation type="submission" date="2022-03" db="EMBL/GenBank/DDBJ databases">
        <authorList>
            <person name="Martin C."/>
        </authorList>
    </citation>
    <scope>NUCLEOTIDE SEQUENCE</scope>
</reference>
<dbReference type="AlphaFoldDB" id="A0A8S4P5W8"/>
<keyword evidence="5" id="KW-0325">Glycoprotein</keyword>
<proteinExistence type="predicted"/>
<feature type="region of interest" description="Disordered" evidence="7">
    <location>
        <begin position="1"/>
        <end position="27"/>
    </location>
</feature>
<keyword evidence="2" id="KW-0964">Secreted</keyword>
<gene>
    <name evidence="10" type="ORF">OFUS_LOCUS13996</name>
</gene>
<organism evidence="10 11">
    <name type="scientific">Owenia fusiformis</name>
    <name type="common">Polychaete worm</name>
    <dbReference type="NCBI Taxonomy" id="6347"/>
    <lineage>
        <taxon>Eukaryota</taxon>
        <taxon>Metazoa</taxon>
        <taxon>Spiralia</taxon>
        <taxon>Lophotrochozoa</taxon>
        <taxon>Annelida</taxon>
        <taxon>Polychaeta</taxon>
        <taxon>Sedentaria</taxon>
        <taxon>Canalipalpata</taxon>
        <taxon>Sabellida</taxon>
        <taxon>Oweniida</taxon>
        <taxon>Oweniidae</taxon>
        <taxon>Owenia</taxon>
    </lineage>
</organism>
<dbReference type="PROSITE" id="PS50022">
    <property type="entry name" value="FA58C_3"/>
    <property type="match status" value="1"/>
</dbReference>
<feature type="disulfide bond" evidence="6">
    <location>
        <begin position="946"/>
        <end position="1000"/>
    </location>
</feature>
<dbReference type="PROSITE" id="PS01185">
    <property type="entry name" value="CTCK_1"/>
    <property type="match status" value="1"/>
</dbReference>
<comment type="caution">
    <text evidence="10">The sequence shown here is derived from an EMBL/GenBank/DDBJ whole genome shotgun (WGS) entry which is preliminary data.</text>
</comment>
<feature type="region of interest" description="Disordered" evidence="7">
    <location>
        <begin position="473"/>
        <end position="588"/>
    </location>
</feature>
<evidence type="ECO:0000256" key="1">
    <source>
        <dbReference type="ARBA" id="ARBA00004613"/>
    </source>
</evidence>
<protein>
    <recommendedName>
        <fullName evidence="12">F5/8 type C domain-containing protein</fullName>
    </recommendedName>
</protein>
<dbReference type="PROSITE" id="PS01225">
    <property type="entry name" value="CTCK_2"/>
    <property type="match status" value="1"/>
</dbReference>
<keyword evidence="3" id="KW-0732">Signal</keyword>
<evidence type="ECO:0000256" key="7">
    <source>
        <dbReference type="SAM" id="MobiDB-lite"/>
    </source>
</evidence>
<dbReference type="InterPro" id="IPR025155">
    <property type="entry name" value="WxxW_domain"/>
</dbReference>
<dbReference type="InterPro" id="IPR006207">
    <property type="entry name" value="Cys_knot_C"/>
</dbReference>
<dbReference type="Pfam" id="PF13330">
    <property type="entry name" value="Mucin2_WxxW"/>
    <property type="match status" value="1"/>
</dbReference>
<dbReference type="PANTHER" id="PTHR24543">
    <property type="entry name" value="MULTICOPPER OXIDASE-RELATED"/>
    <property type="match status" value="1"/>
</dbReference>
<evidence type="ECO:0000313" key="11">
    <source>
        <dbReference type="Proteomes" id="UP000749559"/>
    </source>
</evidence>
<evidence type="ECO:0000259" key="9">
    <source>
        <dbReference type="PROSITE" id="PS50022"/>
    </source>
</evidence>
<dbReference type="InterPro" id="IPR002172">
    <property type="entry name" value="LDrepeatLR_classA_rpt"/>
</dbReference>
<dbReference type="Gene3D" id="2.60.120.260">
    <property type="entry name" value="Galactose-binding domain-like"/>
    <property type="match status" value="1"/>
</dbReference>
<feature type="compositionally biased region" description="Polar residues" evidence="7">
    <location>
        <begin position="564"/>
        <end position="579"/>
    </location>
</feature>
<evidence type="ECO:0000256" key="5">
    <source>
        <dbReference type="ARBA" id="ARBA00023180"/>
    </source>
</evidence>
<evidence type="ECO:0000256" key="6">
    <source>
        <dbReference type="PROSITE-ProRule" id="PRU00039"/>
    </source>
</evidence>
<sequence>TPGVGEKTTPSSGGETTPGGEQSTPGTTVEVCREIMGIENGLITDDMFSASSEKSPEHAPERGRLNLETDGVGAGGWTPAESNINQWIQIDFLEPRILTGVTIQGRDGVPTFVTSFEVIFSYDGLTWTKYEETPGVAKVFPGNTDNETPVTNWFYKPIRGQFIRIVPLTWNQAISIRLEIHGCYEPYPTKPTGTVPTTTPAVTTPKITTPGSTTTTTPWTMPPMECVEFEDWVNTGAVSLEGDLEPIDAIINVTPNCQNPIAIQCRKASSDKTPHYKTGQVVSCNLWEGLSCRHADQQNQPFCYDYEVRLGCLMQVPECLPSTATPGTTPTGTPPIGTTPANVDVCENVTEISGCPASCPEGKFCDGKDCVSRIDCPCVINNRYVKPGEFFETENCETCTCFNGQLKCYPKTECPPCPDGQMPKRDQETQCQCTCLPCVDGGWMCDNFECIPPEARCDGVIDCTNDEYDCASTTAAPTTTPPVSTRSTPSGTGTTPSGVETTPSEGESTPSKEETTPEGEKTTPSGVETTPSGKETTPEEGKTTGPPSVSGSTPSGEVTTPSGEKTTPSGEKTTPSGVETTPKEETPGTIKTCPVCPTLIVPVLKPGEVAVIKEILGGCCEEYEVICKPDTCPEVDIICEAPKRVYSIIGECCQGFECKCPPIDECNVTPEPECPPGYQTVQRVDECGCVSYENCTKQSVCIIRSTYTYDEEGNQVPRPEPITIVKQPGETWDEGDCRSCECTASPSGIPGEYEPLCSEQTCPAPPPAYDLGDKIPGECCRPLVKNRCIIRIDGEDETFNVDDEWSNPDTPCVSYKCVRSPDGDAIVETATGLCCVVNGISYQPGEMIPSNRTCYEAICDASEHGALVIESTINCVPPNRTCAQGEDPVDESGCCRKCIPSEPKVCDTCRPVLVFGQPQDSIGYLTSEKQGMLCSNKDVVDGFYECSGFCDSRAQYSTWTMAFVNDCDCCQPRKTESKFITLTCDDGSTITKSYQVPSECGCGACTGARR</sequence>
<feature type="disulfide bond" evidence="6">
    <location>
        <begin position="950"/>
        <end position="1002"/>
    </location>
</feature>
<keyword evidence="4 6" id="KW-1015">Disulfide bond</keyword>
<comment type="caution">
    <text evidence="6">Lacks conserved residue(s) required for the propagation of feature annotation.</text>
</comment>
<dbReference type="EMBL" id="CAIIXF020000007">
    <property type="protein sequence ID" value="CAH1788470.1"/>
    <property type="molecule type" value="Genomic_DNA"/>
</dbReference>
<dbReference type="InterPro" id="IPR008979">
    <property type="entry name" value="Galactose-bd-like_sf"/>
</dbReference>
<dbReference type="Proteomes" id="UP000749559">
    <property type="component" value="Unassembled WGS sequence"/>
</dbReference>
<evidence type="ECO:0000256" key="3">
    <source>
        <dbReference type="ARBA" id="ARBA00022729"/>
    </source>
</evidence>
<evidence type="ECO:0000259" key="8">
    <source>
        <dbReference type="PROSITE" id="PS01225"/>
    </source>
</evidence>
<dbReference type="CDD" id="cd00057">
    <property type="entry name" value="FA58C"/>
    <property type="match status" value="1"/>
</dbReference>
<dbReference type="InterPro" id="IPR036055">
    <property type="entry name" value="LDL_receptor-like_sf"/>
</dbReference>
<dbReference type="InterPro" id="IPR029034">
    <property type="entry name" value="Cystine-knot_cytokine"/>
</dbReference>
<feature type="compositionally biased region" description="Low complexity" evidence="7">
    <location>
        <begin position="473"/>
        <end position="509"/>
    </location>
</feature>
<accession>A0A8S4P5W8</accession>
<dbReference type="SUPFAM" id="SSF57424">
    <property type="entry name" value="LDL receptor-like module"/>
    <property type="match status" value="1"/>
</dbReference>
<dbReference type="CDD" id="cd00112">
    <property type="entry name" value="LDLa"/>
    <property type="match status" value="1"/>
</dbReference>
<feature type="region of interest" description="Disordered" evidence="7">
    <location>
        <begin position="191"/>
        <end position="220"/>
    </location>
</feature>
<evidence type="ECO:0000256" key="2">
    <source>
        <dbReference type="ARBA" id="ARBA00022525"/>
    </source>
</evidence>
<dbReference type="OrthoDB" id="6105840at2759"/>
<evidence type="ECO:0000256" key="4">
    <source>
        <dbReference type="ARBA" id="ARBA00023157"/>
    </source>
</evidence>
<comment type="subcellular location">
    <subcellularLocation>
        <location evidence="1">Secreted</location>
    </subcellularLocation>
</comment>
<dbReference type="SUPFAM" id="SSF49785">
    <property type="entry name" value="Galactose-binding domain-like"/>
    <property type="match status" value="1"/>
</dbReference>
<dbReference type="SMART" id="SM00231">
    <property type="entry name" value="FA58C"/>
    <property type="match status" value="1"/>
</dbReference>
<dbReference type="PANTHER" id="PTHR24543:SF325">
    <property type="entry name" value="F5_8 TYPE C DOMAIN-CONTAINING PROTEIN"/>
    <property type="match status" value="1"/>
</dbReference>
<dbReference type="Pfam" id="PF00754">
    <property type="entry name" value="F5_F8_type_C"/>
    <property type="match status" value="1"/>
</dbReference>
<feature type="non-terminal residue" evidence="10">
    <location>
        <position position="1"/>
    </location>
</feature>
<dbReference type="InterPro" id="IPR000421">
    <property type="entry name" value="FA58C"/>
</dbReference>
<evidence type="ECO:0008006" key="12">
    <source>
        <dbReference type="Google" id="ProtNLM"/>
    </source>
</evidence>
<dbReference type="Gene3D" id="2.10.90.10">
    <property type="entry name" value="Cystine-knot cytokines"/>
    <property type="match status" value="1"/>
</dbReference>
<evidence type="ECO:0000313" key="10">
    <source>
        <dbReference type="EMBL" id="CAH1788470.1"/>
    </source>
</evidence>
<feature type="domain" description="F5/8 type C" evidence="9">
    <location>
        <begin position="32"/>
        <end position="183"/>
    </location>
</feature>
<keyword evidence="11" id="KW-1185">Reference proteome</keyword>
<feature type="compositionally biased region" description="Low complexity" evidence="7">
    <location>
        <begin position="543"/>
        <end position="563"/>
    </location>
</feature>
<dbReference type="SMART" id="SM00041">
    <property type="entry name" value="CT"/>
    <property type="match status" value="1"/>
</dbReference>
<dbReference type="PROSITE" id="PS01285">
    <property type="entry name" value="FA58C_1"/>
    <property type="match status" value="1"/>
</dbReference>
<feature type="compositionally biased region" description="Basic and acidic residues" evidence="7">
    <location>
        <begin position="510"/>
        <end position="521"/>
    </location>
</feature>
<dbReference type="FunFam" id="2.60.120.260:FF:000016">
    <property type="entry name" value="Contactin-associated protein-like 4 isoform 1"/>
    <property type="match status" value="1"/>
</dbReference>
<dbReference type="GO" id="GO:0005576">
    <property type="term" value="C:extracellular region"/>
    <property type="evidence" value="ECO:0007669"/>
    <property type="project" value="UniProtKB-SubCell"/>
</dbReference>
<feature type="domain" description="CTCK" evidence="8">
    <location>
        <begin position="946"/>
        <end position="1006"/>
    </location>
</feature>
<name>A0A8S4P5W8_OWEFU</name>